<name>A0A4S8QL03_9HELO</name>
<comment type="caution">
    <text evidence="3">The sequence shown here is derived from an EMBL/GenBank/DDBJ whole genome shotgun (WGS) entry which is preliminary data.</text>
</comment>
<dbReference type="EMBL" id="PQXL01001074">
    <property type="protein sequence ID" value="THV43695.1"/>
    <property type="molecule type" value="Genomic_DNA"/>
</dbReference>
<proteinExistence type="predicted"/>
<evidence type="ECO:0000313" key="3">
    <source>
        <dbReference type="EMBL" id="THV43695.1"/>
    </source>
</evidence>
<evidence type="ECO:0000256" key="1">
    <source>
        <dbReference type="SAM" id="Coils"/>
    </source>
</evidence>
<organism evidence="3 4">
    <name type="scientific">Botrytis galanthina</name>
    <dbReference type="NCBI Taxonomy" id="278940"/>
    <lineage>
        <taxon>Eukaryota</taxon>
        <taxon>Fungi</taxon>
        <taxon>Dikarya</taxon>
        <taxon>Ascomycota</taxon>
        <taxon>Pezizomycotina</taxon>
        <taxon>Leotiomycetes</taxon>
        <taxon>Helotiales</taxon>
        <taxon>Sclerotiniaceae</taxon>
        <taxon>Botrytis</taxon>
    </lineage>
</organism>
<sequence>MEEVTDDMFKISDVLKLMTQILDSGDEPDEGPSKRHDTRSSSLITNQQSTRPLQASHPDDDDEKSQTVESLLTCTQQITATCAKIIQNLRTESKNYDDKVTELLRQVMEKERSIMKLQLQITLTRNLRLVSKNFDRWRM</sequence>
<evidence type="ECO:0000313" key="4">
    <source>
        <dbReference type="Proteomes" id="UP000308671"/>
    </source>
</evidence>
<accession>A0A4S8QL03</accession>
<feature type="coiled-coil region" evidence="1">
    <location>
        <begin position="86"/>
        <end position="120"/>
    </location>
</feature>
<reference evidence="3 4" key="1">
    <citation type="submission" date="2017-12" db="EMBL/GenBank/DDBJ databases">
        <title>Comparative genomics of Botrytis spp.</title>
        <authorList>
            <person name="Valero-Jimenez C.A."/>
            <person name="Tapia P."/>
            <person name="Veloso J."/>
            <person name="Silva-Moreno E."/>
            <person name="Staats M."/>
            <person name="Valdes J.H."/>
            <person name="Van Kan J.A.L."/>
        </authorList>
    </citation>
    <scope>NUCLEOTIDE SEQUENCE [LARGE SCALE GENOMIC DNA]</scope>
    <source>
        <strain evidence="3 4">MUCL435</strain>
    </source>
</reference>
<keyword evidence="4" id="KW-1185">Reference proteome</keyword>
<keyword evidence="1" id="KW-0175">Coiled coil</keyword>
<dbReference type="AlphaFoldDB" id="A0A4S8QL03"/>
<feature type="compositionally biased region" description="Polar residues" evidence="2">
    <location>
        <begin position="40"/>
        <end position="53"/>
    </location>
</feature>
<feature type="region of interest" description="Disordered" evidence="2">
    <location>
        <begin position="21"/>
        <end position="66"/>
    </location>
</feature>
<dbReference type="Proteomes" id="UP000308671">
    <property type="component" value="Unassembled WGS sequence"/>
</dbReference>
<protein>
    <submittedName>
        <fullName evidence="3">Uncharacterized protein</fullName>
    </submittedName>
</protein>
<evidence type="ECO:0000256" key="2">
    <source>
        <dbReference type="SAM" id="MobiDB-lite"/>
    </source>
</evidence>
<gene>
    <name evidence="3" type="ORF">BGAL_1079g00010</name>
</gene>